<dbReference type="GO" id="GO:0006559">
    <property type="term" value="P:L-phenylalanine catabolic process"/>
    <property type="evidence" value="ECO:0007669"/>
    <property type="project" value="UniProtKB-KW"/>
</dbReference>
<comment type="caution">
    <text evidence="11">The sequence shown here is derived from an EMBL/GenBank/DDBJ whole genome shotgun (WGS) entry which is preliminary data.</text>
</comment>
<evidence type="ECO:0000256" key="7">
    <source>
        <dbReference type="PIRSR" id="PIRSR605708-1"/>
    </source>
</evidence>
<feature type="binding site" evidence="8">
    <location>
        <position position="392"/>
    </location>
    <ligand>
        <name>homogentisate</name>
        <dbReference type="ChEBI" id="CHEBI:16169"/>
    </ligand>
</feature>
<keyword evidence="2" id="KW-0828">Tyrosine catabolism</keyword>
<feature type="domain" description="Homogentisate 1,2-dioxygenase N-terminal" evidence="10">
    <location>
        <begin position="27"/>
        <end position="320"/>
    </location>
</feature>
<dbReference type="EMBL" id="JAGRRH010000006">
    <property type="protein sequence ID" value="KAG7368161.1"/>
    <property type="molecule type" value="Genomic_DNA"/>
</dbReference>
<proteinExistence type="predicted"/>
<name>A0A9K3LWV2_9STRA</name>
<dbReference type="AlphaFoldDB" id="A0A9K3LWV2"/>
<keyword evidence="6" id="KW-0585">Phenylalanine catabolism</keyword>
<evidence type="ECO:0000256" key="8">
    <source>
        <dbReference type="PIRSR" id="PIRSR605708-2"/>
    </source>
</evidence>
<dbReference type="GO" id="GO:0006572">
    <property type="term" value="P:L-tyrosine catabolic process"/>
    <property type="evidence" value="ECO:0007669"/>
    <property type="project" value="UniProtKB-KW"/>
</dbReference>
<reference evidence="11" key="2">
    <citation type="submission" date="2021-04" db="EMBL/GenBank/DDBJ databases">
        <authorList>
            <person name="Podell S."/>
        </authorList>
    </citation>
    <scope>NUCLEOTIDE SEQUENCE</scope>
    <source>
        <strain evidence="11">Hildebrandi</strain>
    </source>
</reference>
<feature type="domain" description="Homogentisate 1,2-dioxygenase C-terminal" evidence="9">
    <location>
        <begin position="321"/>
        <end position="474"/>
    </location>
</feature>
<dbReference type="InterPro" id="IPR005708">
    <property type="entry name" value="Homogentis_dOase"/>
</dbReference>
<dbReference type="NCBIfam" id="TIGR01015">
    <property type="entry name" value="hmgA"/>
    <property type="match status" value="1"/>
</dbReference>
<dbReference type="GO" id="GO:0046872">
    <property type="term" value="F:metal ion binding"/>
    <property type="evidence" value="ECO:0007669"/>
    <property type="project" value="UniProtKB-KW"/>
</dbReference>
<evidence type="ECO:0000259" key="9">
    <source>
        <dbReference type="Pfam" id="PF04209"/>
    </source>
</evidence>
<dbReference type="GO" id="GO:0004411">
    <property type="term" value="F:homogentisate 1,2-dioxygenase activity"/>
    <property type="evidence" value="ECO:0007669"/>
    <property type="project" value="InterPro"/>
</dbReference>
<keyword evidence="3" id="KW-0223">Dioxygenase</keyword>
<dbReference type="CDD" id="cd07000">
    <property type="entry name" value="cupin_HGO_N"/>
    <property type="match status" value="1"/>
</dbReference>
<dbReference type="GO" id="GO:0005737">
    <property type="term" value="C:cytoplasm"/>
    <property type="evidence" value="ECO:0007669"/>
    <property type="project" value="TreeGrafter"/>
</dbReference>
<evidence type="ECO:0000256" key="2">
    <source>
        <dbReference type="ARBA" id="ARBA00022878"/>
    </source>
</evidence>
<evidence type="ECO:0000256" key="6">
    <source>
        <dbReference type="ARBA" id="ARBA00023232"/>
    </source>
</evidence>
<dbReference type="OrthoDB" id="1689029at2759"/>
<feature type="binding site" evidence="8">
    <location>
        <position position="383"/>
    </location>
    <ligand>
        <name>Fe cation</name>
        <dbReference type="ChEBI" id="CHEBI:24875"/>
    </ligand>
</feature>
<dbReference type="Pfam" id="PF20510">
    <property type="entry name" value="HgmA_N"/>
    <property type="match status" value="1"/>
</dbReference>
<feature type="active site" description="Proton acceptor" evidence="7">
    <location>
        <position position="333"/>
    </location>
</feature>
<evidence type="ECO:0000313" key="12">
    <source>
        <dbReference type="Proteomes" id="UP000693970"/>
    </source>
</evidence>
<keyword evidence="5 8" id="KW-0408">Iron</keyword>
<evidence type="ECO:0000313" key="11">
    <source>
        <dbReference type="EMBL" id="KAG7368161.1"/>
    </source>
</evidence>
<feature type="binding site" evidence="8">
    <location>
        <position position="377"/>
    </location>
    <ligand>
        <name>Fe cation</name>
        <dbReference type="ChEBI" id="CHEBI:24875"/>
    </ligand>
</feature>
<protein>
    <submittedName>
        <fullName evidence="11">Homogentisate 1,2-dioxygenase</fullName>
    </submittedName>
</protein>
<keyword evidence="1 8" id="KW-0479">Metal-binding</keyword>
<dbReference type="Proteomes" id="UP000693970">
    <property type="component" value="Unassembled WGS sequence"/>
</dbReference>
<evidence type="ECO:0000256" key="5">
    <source>
        <dbReference type="ARBA" id="ARBA00023004"/>
    </source>
</evidence>
<evidence type="ECO:0000256" key="3">
    <source>
        <dbReference type="ARBA" id="ARBA00022964"/>
    </source>
</evidence>
<dbReference type="FunFam" id="2.60.120.10:FF:000034">
    <property type="entry name" value="Homogentisate 1,2-dioxygenase"/>
    <property type="match status" value="1"/>
</dbReference>
<keyword evidence="4" id="KW-0560">Oxidoreductase</keyword>
<evidence type="ECO:0000256" key="1">
    <source>
        <dbReference type="ARBA" id="ARBA00022723"/>
    </source>
</evidence>
<feature type="binding site" evidence="8">
    <location>
        <position position="412"/>
    </location>
    <ligand>
        <name>homogentisate</name>
        <dbReference type="ChEBI" id="CHEBI:16169"/>
    </ligand>
</feature>
<dbReference type="Pfam" id="PF04209">
    <property type="entry name" value="HgmA_C"/>
    <property type="match status" value="1"/>
</dbReference>
<dbReference type="PANTHER" id="PTHR11056">
    <property type="entry name" value="HOMOGENTISATE 1,2-DIOXYGENASE"/>
    <property type="match status" value="1"/>
</dbReference>
<sequence>MGDSETIKQQPAGHVCHRDKHCPDIFYFSGFDNTFESETVEGALPRGRNSPRKVPFDLYAEQMSGTAFTRPRHLNQRTWLYRKQPSAAFKHTFDDTGNFFGKADPARGTLDPNAMRWMPFETSDEYQDGDSGSDTNFMNGTCLLGASGDPAVKNGIAIYVYLCKTDMSPRDSDGSVTDSYYMYNSDGDFLLLPQEGGLEVRTEMGVLIVHPGEFCVIPRGIVFSINLLNKGTGKLSRGYVLEVFKGHLTLPELGPVGSNGLANARDFLYPTAWSENEEKPTCNKTLYNKFGSKLWAKSIETSPFNVMAWHGNYLPYKYDLSKFCAINSVTYDHIDPSIYTVMTCVGDETGTALCDFVIFPPRWMSTDPDTFRPPWFHRNCMTEFMGLIWGGYDAKKGFLPGGASLHSCMTPHGPDAASYDKAAADPCEQPTFFSQGLAFMFETTCMLRLTDFALNHKCRDAEYGFCWDGLPNRFDEGRKNPDDGE</sequence>
<evidence type="ECO:0000259" key="10">
    <source>
        <dbReference type="Pfam" id="PF20510"/>
    </source>
</evidence>
<comment type="cofactor">
    <cofactor evidence="8">
        <name>Fe cation</name>
        <dbReference type="ChEBI" id="CHEBI:24875"/>
    </cofactor>
</comment>
<evidence type="ECO:0000256" key="4">
    <source>
        <dbReference type="ARBA" id="ARBA00023002"/>
    </source>
</evidence>
<gene>
    <name evidence="11" type="ORF">IV203_030904</name>
</gene>
<dbReference type="InterPro" id="IPR046451">
    <property type="entry name" value="HgmA_C"/>
</dbReference>
<dbReference type="PANTHER" id="PTHR11056:SF0">
    <property type="entry name" value="HOMOGENTISATE 1,2-DIOXYGENASE"/>
    <property type="match status" value="1"/>
</dbReference>
<reference evidence="11" key="1">
    <citation type="journal article" date="2021" name="Sci. Rep.">
        <title>Diploid genomic architecture of Nitzschia inconspicua, an elite biomass production diatom.</title>
        <authorList>
            <person name="Oliver A."/>
            <person name="Podell S."/>
            <person name="Pinowska A."/>
            <person name="Traller J.C."/>
            <person name="Smith S.R."/>
            <person name="McClure R."/>
            <person name="Beliaev A."/>
            <person name="Bohutskyi P."/>
            <person name="Hill E.A."/>
            <person name="Rabines A."/>
            <person name="Zheng H."/>
            <person name="Allen L.Z."/>
            <person name="Kuo A."/>
            <person name="Grigoriev I.V."/>
            <person name="Allen A.E."/>
            <person name="Hazlebeck D."/>
            <person name="Allen E.E."/>
        </authorList>
    </citation>
    <scope>NUCLEOTIDE SEQUENCE</scope>
    <source>
        <strain evidence="11">Hildebrandi</strain>
    </source>
</reference>
<feature type="binding site" evidence="8">
    <location>
        <position position="412"/>
    </location>
    <ligand>
        <name>Fe cation</name>
        <dbReference type="ChEBI" id="CHEBI:24875"/>
    </ligand>
</feature>
<dbReference type="InterPro" id="IPR046452">
    <property type="entry name" value="HgmA_N"/>
</dbReference>
<organism evidence="11 12">
    <name type="scientific">Nitzschia inconspicua</name>
    <dbReference type="NCBI Taxonomy" id="303405"/>
    <lineage>
        <taxon>Eukaryota</taxon>
        <taxon>Sar</taxon>
        <taxon>Stramenopiles</taxon>
        <taxon>Ochrophyta</taxon>
        <taxon>Bacillariophyta</taxon>
        <taxon>Bacillariophyceae</taxon>
        <taxon>Bacillariophycidae</taxon>
        <taxon>Bacillariales</taxon>
        <taxon>Bacillariaceae</taxon>
        <taxon>Nitzschia</taxon>
    </lineage>
</organism>
<keyword evidence="12" id="KW-1185">Reference proteome</keyword>
<accession>A0A9K3LWV2</accession>